<evidence type="ECO:0000313" key="4">
    <source>
        <dbReference type="EMBL" id="KAK4738372.1"/>
    </source>
</evidence>
<dbReference type="GO" id="GO:0006508">
    <property type="term" value="P:proteolysis"/>
    <property type="evidence" value="ECO:0007669"/>
    <property type="project" value="UniProtKB-KW"/>
</dbReference>
<dbReference type="AlphaFoldDB" id="A0AAV9MNW8"/>
<evidence type="ECO:0000256" key="1">
    <source>
        <dbReference type="ARBA" id="ARBA00022670"/>
    </source>
</evidence>
<dbReference type="InterPro" id="IPR051708">
    <property type="entry name" value="Plant_Aspart_Prot_A1"/>
</dbReference>
<protein>
    <recommendedName>
        <fullName evidence="3">Peptidase A1 domain-containing protein</fullName>
    </recommendedName>
</protein>
<sequence length="67" mass="7531">MHFIAADVPLSKENIIWPTGQGIWCLAFRPTEDQAFYGNVAQTNFLVGYDLDKMIVSFKATDCTKMA</sequence>
<dbReference type="InterPro" id="IPR033121">
    <property type="entry name" value="PEPTIDASE_A1"/>
</dbReference>
<dbReference type="PANTHER" id="PTHR47967">
    <property type="entry name" value="OS07G0603500 PROTEIN-RELATED"/>
    <property type="match status" value="1"/>
</dbReference>
<keyword evidence="2" id="KW-0378">Hydrolase</keyword>
<proteinExistence type="predicted"/>
<dbReference type="PANTHER" id="PTHR47967:SF74">
    <property type="entry name" value="ASPARTIC PROTEINASE CDR1-LIKE"/>
    <property type="match status" value="1"/>
</dbReference>
<dbReference type="InterPro" id="IPR021109">
    <property type="entry name" value="Peptidase_aspartic_dom_sf"/>
</dbReference>
<evidence type="ECO:0000313" key="5">
    <source>
        <dbReference type="Proteomes" id="UP001311915"/>
    </source>
</evidence>
<dbReference type="Gene3D" id="2.40.70.10">
    <property type="entry name" value="Acid Proteases"/>
    <property type="match status" value="1"/>
</dbReference>
<comment type="caution">
    <text evidence="4">The sequence shown here is derived from an EMBL/GenBank/DDBJ whole genome shotgun (WGS) entry which is preliminary data.</text>
</comment>
<dbReference type="InterPro" id="IPR032799">
    <property type="entry name" value="TAXi_C"/>
</dbReference>
<dbReference type="EMBL" id="JAWPEI010000001">
    <property type="protein sequence ID" value="KAK4738372.1"/>
    <property type="molecule type" value="Genomic_DNA"/>
</dbReference>
<keyword evidence="1" id="KW-0645">Protease</keyword>
<name>A0AAV9MNW8_9SOLN</name>
<organism evidence="4 5">
    <name type="scientific">Solanum pinnatisectum</name>
    <name type="common">tansyleaf nightshade</name>
    <dbReference type="NCBI Taxonomy" id="50273"/>
    <lineage>
        <taxon>Eukaryota</taxon>
        <taxon>Viridiplantae</taxon>
        <taxon>Streptophyta</taxon>
        <taxon>Embryophyta</taxon>
        <taxon>Tracheophyta</taxon>
        <taxon>Spermatophyta</taxon>
        <taxon>Magnoliopsida</taxon>
        <taxon>eudicotyledons</taxon>
        <taxon>Gunneridae</taxon>
        <taxon>Pentapetalae</taxon>
        <taxon>asterids</taxon>
        <taxon>lamiids</taxon>
        <taxon>Solanales</taxon>
        <taxon>Solanaceae</taxon>
        <taxon>Solanoideae</taxon>
        <taxon>Solaneae</taxon>
        <taxon>Solanum</taxon>
    </lineage>
</organism>
<dbReference type="GO" id="GO:0005576">
    <property type="term" value="C:extracellular region"/>
    <property type="evidence" value="ECO:0007669"/>
    <property type="project" value="TreeGrafter"/>
</dbReference>
<dbReference type="SUPFAM" id="SSF50630">
    <property type="entry name" value="Acid proteases"/>
    <property type="match status" value="1"/>
</dbReference>
<gene>
    <name evidence="4" type="ORF">R3W88_002069</name>
</gene>
<dbReference type="PROSITE" id="PS51767">
    <property type="entry name" value="PEPTIDASE_A1"/>
    <property type="match status" value="1"/>
</dbReference>
<evidence type="ECO:0000259" key="3">
    <source>
        <dbReference type="PROSITE" id="PS51767"/>
    </source>
</evidence>
<dbReference type="Pfam" id="PF14541">
    <property type="entry name" value="TAXi_C"/>
    <property type="match status" value="1"/>
</dbReference>
<keyword evidence="5" id="KW-1185">Reference proteome</keyword>
<reference evidence="4 5" key="1">
    <citation type="submission" date="2023-10" db="EMBL/GenBank/DDBJ databases">
        <title>Genome-Wide Identification Analysis in wild type Solanum Pinnatisectum Reveals Some Genes Defensing Phytophthora Infestans.</title>
        <authorList>
            <person name="Sun C."/>
        </authorList>
    </citation>
    <scope>NUCLEOTIDE SEQUENCE [LARGE SCALE GENOMIC DNA]</scope>
    <source>
        <strain evidence="4">LQN</strain>
        <tissue evidence="4">Leaf</tissue>
    </source>
</reference>
<feature type="domain" description="Peptidase A1" evidence="3">
    <location>
        <begin position="1"/>
        <end position="59"/>
    </location>
</feature>
<dbReference type="Proteomes" id="UP001311915">
    <property type="component" value="Unassembled WGS sequence"/>
</dbReference>
<dbReference type="GO" id="GO:0008233">
    <property type="term" value="F:peptidase activity"/>
    <property type="evidence" value="ECO:0007669"/>
    <property type="project" value="UniProtKB-KW"/>
</dbReference>
<accession>A0AAV9MNW8</accession>
<evidence type="ECO:0000256" key="2">
    <source>
        <dbReference type="ARBA" id="ARBA00022801"/>
    </source>
</evidence>